<gene>
    <name evidence="1" type="ORF">SAMN05216354_0613</name>
</gene>
<dbReference type="EMBL" id="FNUV01000001">
    <property type="protein sequence ID" value="SEF48074.1"/>
    <property type="molecule type" value="Genomic_DNA"/>
</dbReference>
<evidence type="ECO:0000313" key="1">
    <source>
        <dbReference type="EMBL" id="SEF48074.1"/>
    </source>
</evidence>
<dbReference type="Proteomes" id="UP000236735">
    <property type="component" value="Unassembled WGS sequence"/>
</dbReference>
<sequence>MHQNFYTMARVRISNSSLNSYGTRVLTEGLDISQYEKNPVLLYMHQRGKVIGYVTDIKREGDDLTGELVFDEVTDLSKQCKAQFEKGSLRMVSMGADILELSEAPEHIVQGQTRPTVSRSKLREVSVVDIGSNDDALRLTYEGKTLELGAGLECGLPALKETTDAAKPLTKEKKNMELKDIALKLGLAETASEADVTAKITELTGQQNQEVNLAAQIKILKEENDGLKLAAIEQLVDGAIADKKVSADKKNHFVELGKKVGSEELKALFAEMQPAVKLSTVIGNEGGGQDMGQHADAKKLSDLTPEQRVELKASDIKEYRSLYQAEYGVECPV</sequence>
<organism evidence="1 2">
    <name type="scientific">Xylanibacter ruminicola</name>
    <name type="common">Prevotella ruminicola</name>
    <dbReference type="NCBI Taxonomy" id="839"/>
    <lineage>
        <taxon>Bacteria</taxon>
        <taxon>Pseudomonadati</taxon>
        <taxon>Bacteroidota</taxon>
        <taxon>Bacteroidia</taxon>
        <taxon>Bacteroidales</taxon>
        <taxon>Prevotellaceae</taxon>
        <taxon>Xylanibacter</taxon>
    </lineage>
</organism>
<evidence type="ECO:0008006" key="3">
    <source>
        <dbReference type="Google" id="ProtNLM"/>
    </source>
</evidence>
<name>A0A1H5SCD9_XYLRU</name>
<evidence type="ECO:0000313" key="2">
    <source>
        <dbReference type="Proteomes" id="UP000236735"/>
    </source>
</evidence>
<protein>
    <recommendedName>
        <fullName evidence="3">Peptidase</fullName>
    </recommendedName>
</protein>
<dbReference type="AlphaFoldDB" id="A0A1H5SCD9"/>
<accession>A0A1H5SCD9</accession>
<proteinExistence type="predicted"/>
<reference evidence="1 2" key="1">
    <citation type="submission" date="2016-10" db="EMBL/GenBank/DDBJ databases">
        <authorList>
            <person name="de Groot N.N."/>
        </authorList>
    </citation>
    <scope>NUCLEOTIDE SEQUENCE [LARGE SCALE GENOMIC DNA]</scope>
    <source>
        <strain evidence="1 2">AR32</strain>
    </source>
</reference>